<keyword evidence="3" id="KW-1185">Reference proteome</keyword>
<feature type="compositionally biased region" description="Low complexity" evidence="1">
    <location>
        <begin position="53"/>
        <end position="78"/>
    </location>
</feature>
<evidence type="ECO:0000313" key="2">
    <source>
        <dbReference type="EMBL" id="KAK4043206.1"/>
    </source>
</evidence>
<proteinExistence type="predicted"/>
<gene>
    <name evidence="2" type="ORF">C8A01DRAFT_32696</name>
</gene>
<protein>
    <submittedName>
        <fullName evidence="2">Uncharacterized protein</fullName>
    </submittedName>
</protein>
<feature type="compositionally biased region" description="Low complexity" evidence="1">
    <location>
        <begin position="98"/>
        <end position="110"/>
    </location>
</feature>
<comment type="caution">
    <text evidence="2">The sequence shown here is derived from an EMBL/GenBank/DDBJ whole genome shotgun (WGS) entry which is preliminary data.</text>
</comment>
<dbReference type="AlphaFoldDB" id="A0AAN6SV35"/>
<feature type="compositionally biased region" description="Polar residues" evidence="1">
    <location>
        <begin position="116"/>
        <end position="127"/>
    </location>
</feature>
<evidence type="ECO:0000256" key="1">
    <source>
        <dbReference type="SAM" id="MobiDB-lite"/>
    </source>
</evidence>
<feature type="region of interest" description="Disordered" evidence="1">
    <location>
        <begin position="40"/>
        <end position="162"/>
    </location>
</feature>
<name>A0AAN6SV35_9PEZI</name>
<dbReference type="EMBL" id="MU854330">
    <property type="protein sequence ID" value="KAK4043206.1"/>
    <property type="molecule type" value="Genomic_DNA"/>
</dbReference>
<sequence>MPFTWESVYSFFSPPATRTSSPEGTPSLLSAAFSSKFNVPTTTKQTDLPMPPTTALGAAAAGPPMPSPAESSTSSLAASERDYFPPNSAYNSSRRRPSMSSTSTASTAASELQLPHQPQRSHTTPAPASQDERPPAPRRSATEVVAPEPMSRQFPKPTHEPSLDELLARKPGKFSLSHYVKNPREQKIPGELATEAEAAERARKFAEVKRKLVMDHEKIASLVEKR</sequence>
<reference evidence="3" key="1">
    <citation type="journal article" date="2023" name="Mol. Phylogenet. Evol.">
        <title>Genome-scale phylogeny and comparative genomics of the fungal order Sordariales.</title>
        <authorList>
            <person name="Hensen N."/>
            <person name="Bonometti L."/>
            <person name="Westerberg I."/>
            <person name="Brannstrom I.O."/>
            <person name="Guillou S."/>
            <person name="Cros-Aarteil S."/>
            <person name="Calhoun S."/>
            <person name="Haridas S."/>
            <person name="Kuo A."/>
            <person name="Mondo S."/>
            <person name="Pangilinan J."/>
            <person name="Riley R."/>
            <person name="LaButti K."/>
            <person name="Andreopoulos B."/>
            <person name="Lipzen A."/>
            <person name="Chen C."/>
            <person name="Yan M."/>
            <person name="Daum C."/>
            <person name="Ng V."/>
            <person name="Clum A."/>
            <person name="Steindorff A."/>
            <person name="Ohm R.A."/>
            <person name="Martin F."/>
            <person name="Silar P."/>
            <person name="Natvig D.O."/>
            <person name="Lalanne C."/>
            <person name="Gautier V."/>
            <person name="Ament-Velasquez S.L."/>
            <person name="Kruys A."/>
            <person name="Hutchinson M.I."/>
            <person name="Powell A.J."/>
            <person name="Barry K."/>
            <person name="Miller A.N."/>
            <person name="Grigoriev I.V."/>
            <person name="Debuchy R."/>
            <person name="Gladieux P."/>
            <person name="Hiltunen Thoren M."/>
            <person name="Johannesson H."/>
        </authorList>
    </citation>
    <scope>NUCLEOTIDE SEQUENCE [LARGE SCALE GENOMIC DNA]</scope>
    <source>
        <strain evidence="3">CBS 284.82</strain>
    </source>
</reference>
<dbReference type="Proteomes" id="UP001303115">
    <property type="component" value="Unassembled WGS sequence"/>
</dbReference>
<accession>A0AAN6SV35</accession>
<organism evidence="2 3">
    <name type="scientific">Parachaetomium inaequale</name>
    <dbReference type="NCBI Taxonomy" id="2588326"/>
    <lineage>
        <taxon>Eukaryota</taxon>
        <taxon>Fungi</taxon>
        <taxon>Dikarya</taxon>
        <taxon>Ascomycota</taxon>
        <taxon>Pezizomycotina</taxon>
        <taxon>Sordariomycetes</taxon>
        <taxon>Sordariomycetidae</taxon>
        <taxon>Sordariales</taxon>
        <taxon>Chaetomiaceae</taxon>
        <taxon>Parachaetomium</taxon>
    </lineage>
</organism>
<evidence type="ECO:0000313" key="3">
    <source>
        <dbReference type="Proteomes" id="UP001303115"/>
    </source>
</evidence>